<organism evidence="4 5">
    <name type="scientific">Fimbriimonas ginsengisoli Gsoil 348</name>
    <dbReference type="NCBI Taxonomy" id="661478"/>
    <lineage>
        <taxon>Bacteria</taxon>
        <taxon>Bacillati</taxon>
        <taxon>Armatimonadota</taxon>
        <taxon>Fimbriimonadia</taxon>
        <taxon>Fimbriimonadales</taxon>
        <taxon>Fimbriimonadaceae</taxon>
        <taxon>Fimbriimonas</taxon>
    </lineage>
</organism>
<dbReference type="HOGENOM" id="CLU_023194_4_2_0"/>
<keyword evidence="5" id="KW-1185">Reference proteome</keyword>
<name>A0A068NPM0_FIMGI</name>
<evidence type="ECO:0000256" key="1">
    <source>
        <dbReference type="ARBA" id="ARBA00010928"/>
    </source>
</evidence>
<dbReference type="SUPFAM" id="SSF51735">
    <property type="entry name" value="NAD(P)-binding Rossmann-fold domains"/>
    <property type="match status" value="1"/>
</dbReference>
<dbReference type="Proteomes" id="UP000027982">
    <property type="component" value="Chromosome"/>
</dbReference>
<protein>
    <submittedName>
        <fullName evidence="4">Putative oxidoreductase</fullName>
    </submittedName>
</protein>
<dbReference type="KEGG" id="fgi:OP10G_2125"/>
<dbReference type="AlphaFoldDB" id="A0A068NPM0"/>
<dbReference type="InterPro" id="IPR000683">
    <property type="entry name" value="Gfo/Idh/MocA-like_OxRdtase_N"/>
</dbReference>
<dbReference type="InterPro" id="IPR036291">
    <property type="entry name" value="NAD(P)-bd_dom_sf"/>
</dbReference>
<gene>
    <name evidence="4" type="ORF">OP10G_2125</name>
</gene>
<dbReference type="GO" id="GO:0000166">
    <property type="term" value="F:nucleotide binding"/>
    <property type="evidence" value="ECO:0007669"/>
    <property type="project" value="InterPro"/>
</dbReference>
<dbReference type="Pfam" id="PF02894">
    <property type="entry name" value="GFO_IDH_MocA_C"/>
    <property type="match status" value="1"/>
</dbReference>
<dbReference type="Gene3D" id="3.40.50.720">
    <property type="entry name" value="NAD(P)-binding Rossmann-like Domain"/>
    <property type="match status" value="1"/>
</dbReference>
<sequence>MTSPRAAGLTFAIAGAGGRGRMFAQWLHDNLGPGVVVAVADPRAHARQAVVEMHGVPEAGRFETWQDLLAKGRVADVLINTTMDREHVGSACEAMRLGYHMLLEKPLATTLEHAREIDRVRRETGRIVSVCHSLRYHSVYERVREIIDSGAIGDIVSLDQLEAVEHIHQSHSFVRGNWGNTARSTFMLLAKSCHDIDIIASLVDRPCRRVGSFGALTHFRTEQAPAGAPEYCVDGCPVAETCPYHSMKVYGADTPWRSHAGFDGLTREQTLLRLRESPYGRCVYRTDNDVVDHQVVNIDFEGDVTATFTMTAFTPWGGRYLRIHGTRGYLEAKIDQRSVDLWEFWRENRHSRFEVPEEAGAHGGADGRLMKNFLEAVLQGDPSKVRTGTEESLRTHTIAFAAETARRDGVVVDVAAMSAELREPAQVS</sequence>
<feature type="domain" description="Gfo/Idh/MocA-like oxidoreductase C-terminal" evidence="3">
    <location>
        <begin position="144"/>
        <end position="412"/>
    </location>
</feature>
<evidence type="ECO:0000259" key="3">
    <source>
        <dbReference type="Pfam" id="PF02894"/>
    </source>
</evidence>
<dbReference type="EMBL" id="CP007139">
    <property type="protein sequence ID" value="AIE85493.1"/>
    <property type="molecule type" value="Genomic_DNA"/>
</dbReference>
<dbReference type="PANTHER" id="PTHR43377:SF2">
    <property type="entry name" value="BINDING ROSSMANN FOLD OXIDOREDUCTASE, PUTATIVE (AFU_ORTHOLOGUE AFUA_4G00560)-RELATED"/>
    <property type="match status" value="1"/>
</dbReference>
<feature type="domain" description="Gfo/Idh/MocA-like oxidoreductase N-terminal" evidence="2">
    <location>
        <begin position="10"/>
        <end position="131"/>
    </location>
</feature>
<evidence type="ECO:0000259" key="2">
    <source>
        <dbReference type="Pfam" id="PF01408"/>
    </source>
</evidence>
<reference evidence="4 5" key="1">
    <citation type="journal article" date="2014" name="PLoS ONE">
        <title>The first complete genome sequence of the class fimbriimonadia in the phylum armatimonadetes.</title>
        <authorList>
            <person name="Hu Z.Y."/>
            <person name="Wang Y.Z."/>
            <person name="Im W.T."/>
            <person name="Wang S.Y."/>
            <person name="Zhao G.P."/>
            <person name="Zheng H.J."/>
            <person name="Quan Z.X."/>
        </authorList>
    </citation>
    <scope>NUCLEOTIDE SEQUENCE [LARGE SCALE GENOMIC DNA]</scope>
    <source>
        <strain evidence="4">Gsoil 348</strain>
    </source>
</reference>
<accession>A0A068NPM0</accession>
<dbReference type="PANTHER" id="PTHR43377">
    <property type="entry name" value="BILIVERDIN REDUCTASE A"/>
    <property type="match status" value="1"/>
</dbReference>
<dbReference type="OrthoDB" id="9781031at2"/>
<dbReference type="InterPro" id="IPR004104">
    <property type="entry name" value="Gfo/Idh/MocA-like_OxRdtase_C"/>
</dbReference>
<dbReference type="STRING" id="661478.OP10G_2125"/>
<dbReference type="InterPro" id="IPR051450">
    <property type="entry name" value="Gfo/Idh/MocA_Oxidoreductases"/>
</dbReference>
<proteinExistence type="inferred from homology"/>
<dbReference type="SUPFAM" id="SSF55347">
    <property type="entry name" value="Glyceraldehyde-3-phosphate dehydrogenase-like, C-terminal domain"/>
    <property type="match status" value="1"/>
</dbReference>
<dbReference type="eggNOG" id="COG0673">
    <property type="taxonomic scope" value="Bacteria"/>
</dbReference>
<evidence type="ECO:0000313" key="5">
    <source>
        <dbReference type="Proteomes" id="UP000027982"/>
    </source>
</evidence>
<dbReference type="RefSeq" id="WP_025225937.1">
    <property type="nucleotide sequence ID" value="NZ_CP007139.1"/>
</dbReference>
<dbReference type="Pfam" id="PF01408">
    <property type="entry name" value="GFO_IDH_MocA"/>
    <property type="match status" value="1"/>
</dbReference>
<dbReference type="Gene3D" id="3.30.360.10">
    <property type="entry name" value="Dihydrodipicolinate Reductase, domain 2"/>
    <property type="match status" value="1"/>
</dbReference>
<evidence type="ECO:0000313" key="4">
    <source>
        <dbReference type="EMBL" id="AIE85493.1"/>
    </source>
</evidence>
<comment type="similarity">
    <text evidence="1">Belongs to the Gfo/Idh/MocA family.</text>
</comment>